<evidence type="ECO:0000313" key="1">
    <source>
        <dbReference type="EMBL" id="SIS68428.1"/>
    </source>
</evidence>
<dbReference type="STRING" id="1086013.SAMN05421774_101885"/>
<dbReference type="Gene3D" id="3.60.21.10">
    <property type="match status" value="1"/>
</dbReference>
<name>A0A1N7L3L2_9RHOB</name>
<proteinExistence type="predicted"/>
<gene>
    <name evidence="1" type="ORF">SAMN05421774_101885</name>
</gene>
<dbReference type="AlphaFoldDB" id="A0A1N7L3L2"/>
<keyword evidence="2" id="KW-1185">Reference proteome</keyword>
<dbReference type="SUPFAM" id="SSF56300">
    <property type="entry name" value="Metallo-dependent phosphatases"/>
    <property type="match status" value="1"/>
</dbReference>
<dbReference type="EMBL" id="FTOT01000001">
    <property type="protein sequence ID" value="SIS68428.1"/>
    <property type="molecule type" value="Genomic_DNA"/>
</dbReference>
<reference evidence="1 2" key="1">
    <citation type="submission" date="2017-01" db="EMBL/GenBank/DDBJ databases">
        <authorList>
            <person name="Mah S.A."/>
            <person name="Swanson W.J."/>
            <person name="Moy G.W."/>
            <person name="Vacquier V.D."/>
        </authorList>
    </citation>
    <scope>NUCLEOTIDE SEQUENCE [LARGE SCALE GENOMIC DNA]</scope>
    <source>
        <strain evidence="1 2">DSM 26375</strain>
    </source>
</reference>
<organism evidence="1 2">
    <name type="scientific">Gemmobacter megaterium</name>
    <dbReference type="NCBI Taxonomy" id="1086013"/>
    <lineage>
        <taxon>Bacteria</taxon>
        <taxon>Pseudomonadati</taxon>
        <taxon>Pseudomonadota</taxon>
        <taxon>Alphaproteobacteria</taxon>
        <taxon>Rhodobacterales</taxon>
        <taxon>Paracoccaceae</taxon>
        <taxon>Gemmobacter</taxon>
    </lineage>
</organism>
<dbReference type="InterPro" id="IPR029052">
    <property type="entry name" value="Metallo-depent_PP-like"/>
</dbReference>
<dbReference type="Proteomes" id="UP000186141">
    <property type="component" value="Unassembled WGS sequence"/>
</dbReference>
<evidence type="ECO:0000313" key="2">
    <source>
        <dbReference type="Proteomes" id="UP000186141"/>
    </source>
</evidence>
<sequence length="162" mass="18382">MDAAIIAELQARVRPDDDLWVLGDFAVSKATATQRTEVRGIFDAIPGRKHLVLGNHDRAWIRDLPWDSMSQMADIVVDGRRLFLCHYPMVTFPGARRGALQLFGHVHQNWRGSRNSVNVGVDMWDFRPVTLPEIDERARFLPVNKHWDEVEPGCPLSAEVGD</sequence>
<protein>
    <submittedName>
        <fullName evidence="1">Calcineurin-like phosphoesterase superfamily protein</fullName>
    </submittedName>
</protein>
<accession>A0A1N7L3L2</accession>